<dbReference type="RefSeq" id="XP_037221265.1">
    <property type="nucleotide sequence ID" value="XM_037360973.1"/>
</dbReference>
<dbReference type="Pfam" id="PF24764">
    <property type="entry name" value="rva_4"/>
    <property type="match status" value="1"/>
</dbReference>
<gene>
    <name evidence="2" type="ORF">MIND_00415200</name>
</gene>
<dbReference type="InterPro" id="IPR058913">
    <property type="entry name" value="Integrase_dom_put"/>
</dbReference>
<name>A0A8H6SVI1_9AGAR</name>
<comment type="caution">
    <text evidence="2">The sequence shown here is derived from an EMBL/GenBank/DDBJ whole genome shotgun (WGS) entry which is preliminary data.</text>
</comment>
<dbReference type="SUPFAM" id="SSF53098">
    <property type="entry name" value="Ribonuclease H-like"/>
    <property type="match status" value="1"/>
</dbReference>
<proteinExistence type="predicted"/>
<reference evidence="2" key="1">
    <citation type="submission" date="2020-05" db="EMBL/GenBank/DDBJ databases">
        <title>Mycena genomes resolve the evolution of fungal bioluminescence.</title>
        <authorList>
            <person name="Tsai I.J."/>
        </authorList>
    </citation>
    <scope>NUCLEOTIDE SEQUENCE</scope>
    <source>
        <strain evidence="2">171206Taipei</strain>
    </source>
</reference>
<evidence type="ECO:0000313" key="3">
    <source>
        <dbReference type="Proteomes" id="UP000636479"/>
    </source>
</evidence>
<dbReference type="Proteomes" id="UP000636479">
    <property type="component" value="Unassembled WGS sequence"/>
</dbReference>
<dbReference type="OrthoDB" id="3353107at2759"/>
<dbReference type="EMBL" id="JACAZF010000004">
    <property type="protein sequence ID" value="KAF7306246.1"/>
    <property type="molecule type" value="Genomic_DNA"/>
</dbReference>
<protein>
    <submittedName>
        <fullName evidence="2">Integrase catalytic domain-containing protein</fullName>
    </submittedName>
</protein>
<feature type="domain" description="Integrase core" evidence="1">
    <location>
        <begin position="241"/>
        <end position="421"/>
    </location>
</feature>
<evidence type="ECO:0000259" key="1">
    <source>
        <dbReference type="Pfam" id="PF24764"/>
    </source>
</evidence>
<keyword evidence="3" id="KW-1185">Reference proteome</keyword>
<organism evidence="2 3">
    <name type="scientific">Mycena indigotica</name>
    <dbReference type="NCBI Taxonomy" id="2126181"/>
    <lineage>
        <taxon>Eukaryota</taxon>
        <taxon>Fungi</taxon>
        <taxon>Dikarya</taxon>
        <taxon>Basidiomycota</taxon>
        <taxon>Agaricomycotina</taxon>
        <taxon>Agaricomycetes</taxon>
        <taxon>Agaricomycetidae</taxon>
        <taxon>Agaricales</taxon>
        <taxon>Marasmiineae</taxon>
        <taxon>Mycenaceae</taxon>
        <taxon>Mycena</taxon>
    </lineage>
</organism>
<evidence type="ECO:0000313" key="2">
    <source>
        <dbReference type="EMBL" id="KAF7306246.1"/>
    </source>
</evidence>
<sequence>MESLPHEFPALPAHFDNGIWPPSVLQAHDIVHDAYRYAYEALNAGDNESHRLKLHADKILNCTLPIVRAMELEILNPQWIEEAEVLVAALGVALEASAAAMETVNVDHLKKPVLVKIQRGRRGRPRKIISQDWLTAAVAPGRRLTLTKLAELAGVHRHTLRAYMKSFGVYERFNQLSDHDLDLLVRTFKSKKPSSGLSYIVGFLRRHGVKVQRRRVRAAIRRIDPLGTAIRRHEATDRQKYRVPNSNYLWHLDGHHKLIRWGVVIHGIVDGYCRTITALEASTNNEAQTVLNLFLSAINRFHVVPSRMRGDRGGENIEVAVWMIKHRGARRASFMWGSSTRNTRIERLWVEVGTQFARRWRAFFTRLERLHGLNHTSPRHLWLLHQLFLDEINDDCREFSDEWNLHPLKGNGNKGQSPLDIRFVSETCHGVDEDQPGIHPTVLEEFYGVVEDTDEEWQDIDDIIANDQHHDIRHDPIAVPTHEAPFDNAIQQLFFQALALKQQEGVTAETDFDVDTYEICESIRLGRAGKKVSIQLPAVNWWPRTLLWTQALDLMTAFCIELGIE</sequence>
<dbReference type="PANTHER" id="PTHR46791:SF5">
    <property type="entry name" value="CLR5 DOMAIN-CONTAINING PROTEIN-RELATED"/>
    <property type="match status" value="1"/>
</dbReference>
<dbReference type="InterPro" id="IPR012337">
    <property type="entry name" value="RNaseH-like_sf"/>
</dbReference>
<dbReference type="PANTHER" id="PTHR46791">
    <property type="entry name" value="EXPRESSED PROTEIN"/>
    <property type="match status" value="1"/>
</dbReference>
<dbReference type="AlphaFoldDB" id="A0A8H6SVI1"/>
<dbReference type="GeneID" id="59343489"/>
<accession>A0A8H6SVI1</accession>